<proteinExistence type="predicted"/>
<sequence>MNDPAQPPPAQPNRATVRDICSLFCCPPFPSSIVSKLAFMPPEKSYRILNEDSDKPTFELIEGHAEWPHGMDEFKNVEVFYTRTRRNNKVACIFVRPSSAPRFTLLFSHGNAVDLGQMSSFYYGLGYRLGCNVFSYDYSGYGCSNGKPSEKNLYADIAAALQILKTKYQIPEEEIILYGQSIGTVPSVDVAIHNPNIAGLILHSPLMSGMRVAFPGTTRTYCWDAFPSIDKIPKVQCPTLIIHGTEDDVIDFSHGMSLYKECRTSVDPLWVNGAGHNDVELHAAYLNRLKTFIESEAGVKMIPRDDVSTSTTTRN</sequence>
<reference evidence="2" key="1">
    <citation type="submission" date="2022-11" db="UniProtKB">
        <authorList>
            <consortium name="WormBaseParasite"/>
        </authorList>
    </citation>
    <scope>IDENTIFICATION</scope>
</reference>
<organism evidence="1 2">
    <name type="scientific">Panagrolaimus sp. ES5</name>
    <dbReference type="NCBI Taxonomy" id="591445"/>
    <lineage>
        <taxon>Eukaryota</taxon>
        <taxon>Metazoa</taxon>
        <taxon>Ecdysozoa</taxon>
        <taxon>Nematoda</taxon>
        <taxon>Chromadorea</taxon>
        <taxon>Rhabditida</taxon>
        <taxon>Tylenchina</taxon>
        <taxon>Panagrolaimomorpha</taxon>
        <taxon>Panagrolaimoidea</taxon>
        <taxon>Panagrolaimidae</taxon>
        <taxon>Panagrolaimus</taxon>
    </lineage>
</organism>
<name>A0AC34FRE7_9BILA</name>
<accession>A0AC34FRE7</accession>
<evidence type="ECO:0000313" key="2">
    <source>
        <dbReference type="WBParaSite" id="ES5_v2.g19734.t1"/>
    </source>
</evidence>
<dbReference type="WBParaSite" id="ES5_v2.g19734.t1">
    <property type="protein sequence ID" value="ES5_v2.g19734.t1"/>
    <property type="gene ID" value="ES5_v2.g19734"/>
</dbReference>
<dbReference type="Proteomes" id="UP000887579">
    <property type="component" value="Unplaced"/>
</dbReference>
<protein>
    <submittedName>
        <fullName evidence="2">Serine aminopeptidase S33 domain-containing protein</fullName>
    </submittedName>
</protein>
<evidence type="ECO:0000313" key="1">
    <source>
        <dbReference type="Proteomes" id="UP000887579"/>
    </source>
</evidence>